<name>T1FF56_HELRO</name>
<evidence type="ECO:0000259" key="1">
    <source>
        <dbReference type="PROSITE" id="PS50041"/>
    </source>
</evidence>
<dbReference type="EMBL" id="KB097542">
    <property type="protein sequence ID" value="ESN95186.1"/>
    <property type="molecule type" value="Genomic_DNA"/>
</dbReference>
<protein>
    <recommendedName>
        <fullName evidence="1">C-type lectin domain-containing protein</fullName>
    </recommendedName>
</protein>
<proteinExistence type="predicted"/>
<sequence length="178" mass="19987">MEFHDDAKLCQLYPPSLAALNKAFRKTAECPSDFMYDHQTGKCYKLIAKKATWLDSRLACNALGSHPVIAASSSDTKTLINFMELPSLATNMTYCGYTFWSSGMGFSPPTNLTYVWRPYATKSKDVYLPMKYTNWDLTQPDNAGGIEGFVHIKARKSANWNDLPNSNLLCVLCEVDMD</sequence>
<dbReference type="SUPFAM" id="SSF56436">
    <property type="entry name" value="C-type lectin-like"/>
    <property type="match status" value="1"/>
</dbReference>
<dbReference type="GeneID" id="20207455"/>
<dbReference type="eggNOG" id="ENOG502TGXB">
    <property type="taxonomic scope" value="Eukaryota"/>
</dbReference>
<evidence type="ECO:0000313" key="3">
    <source>
        <dbReference type="EnsemblMetazoa" id="HelroP179786"/>
    </source>
</evidence>
<dbReference type="GO" id="GO:0009897">
    <property type="term" value="C:external side of plasma membrane"/>
    <property type="evidence" value="ECO:0000318"/>
    <property type="project" value="GO_Central"/>
</dbReference>
<reference evidence="2 4" key="2">
    <citation type="journal article" date="2013" name="Nature">
        <title>Insights into bilaterian evolution from three spiralian genomes.</title>
        <authorList>
            <person name="Simakov O."/>
            <person name="Marletaz F."/>
            <person name="Cho S.J."/>
            <person name="Edsinger-Gonzales E."/>
            <person name="Havlak P."/>
            <person name="Hellsten U."/>
            <person name="Kuo D.H."/>
            <person name="Larsson T."/>
            <person name="Lv J."/>
            <person name="Arendt D."/>
            <person name="Savage R."/>
            <person name="Osoegawa K."/>
            <person name="de Jong P."/>
            <person name="Grimwood J."/>
            <person name="Chapman J.A."/>
            <person name="Shapiro H."/>
            <person name="Aerts A."/>
            <person name="Otillar R.P."/>
            <person name="Terry A.Y."/>
            <person name="Boore J.L."/>
            <person name="Grigoriev I.V."/>
            <person name="Lindberg D.R."/>
            <person name="Seaver E.C."/>
            <person name="Weisblat D.A."/>
            <person name="Putnam N.H."/>
            <person name="Rokhsar D.S."/>
        </authorList>
    </citation>
    <scope>NUCLEOTIDE SEQUENCE</scope>
</reference>
<dbReference type="GO" id="GO:0038187">
    <property type="term" value="F:pattern recognition receptor activity"/>
    <property type="evidence" value="ECO:0000318"/>
    <property type="project" value="GO_Central"/>
</dbReference>
<dbReference type="HOGENOM" id="CLU_1512252_0_0_1"/>
<dbReference type="PROSITE" id="PS50041">
    <property type="entry name" value="C_TYPE_LECTIN_2"/>
    <property type="match status" value="1"/>
</dbReference>
<dbReference type="Gene3D" id="3.10.100.10">
    <property type="entry name" value="Mannose-Binding Protein A, subunit A"/>
    <property type="match status" value="1"/>
</dbReference>
<dbReference type="RefSeq" id="XP_009026825.1">
    <property type="nucleotide sequence ID" value="XM_009028577.1"/>
</dbReference>
<dbReference type="EMBL" id="AMQM01006990">
    <property type="status" value="NOT_ANNOTATED_CDS"/>
    <property type="molecule type" value="Genomic_DNA"/>
</dbReference>
<evidence type="ECO:0000313" key="2">
    <source>
        <dbReference type="EMBL" id="ESN95186.1"/>
    </source>
</evidence>
<dbReference type="KEGG" id="hro:HELRODRAFT_179786"/>
<dbReference type="Proteomes" id="UP000015101">
    <property type="component" value="Unassembled WGS sequence"/>
</dbReference>
<dbReference type="InterPro" id="IPR016187">
    <property type="entry name" value="CTDL_fold"/>
</dbReference>
<dbReference type="AlphaFoldDB" id="T1FF56"/>
<keyword evidence="4" id="KW-1185">Reference proteome</keyword>
<dbReference type="GO" id="GO:0006955">
    <property type="term" value="P:immune response"/>
    <property type="evidence" value="ECO:0000318"/>
    <property type="project" value="GO_Central"/>
</dbReference>
<reference evidence="4" key="1">
    <citation type="submission" date="2012-12" db="EMBL/GenBank/DDBJ databases">
        <authorList>
            <person name="Hellsten U."/>
            <person name="Grimwood J."/>
            <person name="Chapman J.A."/>
            <person name="Shapiro H."/>
            <person name="Aerts A."/>
            <person name="Otillar R.P."/>
            <person name="Terry A.Y."/>
            <person name="Boore J.L."/>
            <person name="Simakov O."/>
            <person name="Marletaz F."/>
            <person name="Cho S.-J."/>
            <person name="Edsinger-Gonzales E."/>
            <person name="Havlak P."/>
            <person name="Kuo D.-H."/>
            <person name="Larsson T."/>
            <person name="Lv J."/>
            <person name="Arendt D."/>
            <person name="Savage R."/>
            <person name="Osoegawa K."/>
            <person name="de Jong P."/>
            <person name="Lindberg D.R."/>
            <person name="Seaver E.C."/>
            <person name="Weisblat D.A."/>
            <person name="Putnam N.H."/>
            <person name="Grigoriev I.V."/>
            <person name="Rokhsar D.S."/>
        </authorList>
    </citation>
    <scope>NUCLEOTIDE SEQUENCE</scope>
</reference>
<dbReference type="CTD" id="20207455"/>
<dbReference type="GO" id="GO:0030246">
    <property type="term" value="F:carbohydrate binding"/>
    <property type="evidence" value="ECO:0000318"/>
    <property type="project" value="GO_Central"/>
</dbReference>
<dbReference type="InterPro" id="IPR016186">
    <property type="entry name" value="C-type_lectin-like/link_sf"/>
</dbReference>
<gene>
    <name evidence="3" type="primary">20207455</name>
    <name evidence="2" type="ORF">HELRODRAFT_179786</name>
</gene>
<dbReference type="SMART" id="SM00034">
    <property type="entry name" value="CLECT"/>
    <property type="match status" value="1"/>
</dbReference>
<evidence type="ECO:0000313" key="4">
    <source>
        <dbReference type="Proteomes" id="UP000015101"/>
    </source>
</evidence>
<dbReference type="CDD" id="cd00037">
    <property type="entry name" value="CLECT"/>
    <property type="match status" value="1"/>
</dbReference>
<dbReference type="InterPro" id="IPR001304">
    <property type="entry name" value="C-type_lectin-like"/>
</dbReference>
<dbReference type="OrthoDB" id="7760957at2759"/>
<dbReference type="InParanoid" id="T1FF56"/>
<feature type="domain" description="C-type lectin" evidence="1">
    <location>
        <begin position="39"/>
        <end position="174"/>
    </location>
</feature>
<reference evidence="3" key="3">
    <citation type="submission" date="2015-06" db="UniProtKB">
        <authorList>
            <consortium name="EnsemblMetazoa"/>
        </authorList>
    </citation>
    <scope>IDENTIFICATION</scope>
</reference>
<dbReference type="EnsemblMetazoa" id="HelroT179786">
    <property type="protein sequence ID" value="HelroP179786"/>
    <property type="gene ID" value="HelroG179786"/>
</dbReference>
<accession>T1FF56</accession>
<organism evidence="3 4">
    <name type="scientific">Helobdella robusta</name>
    <name type="common">Californian leech</name>
    <dbReference type="NCBI Taxonomy" id="6412"/>
    <lineage>
        <taxon>Eukaryota</taxon>
        <taxon>Metazoa</taxon>
        <taxon>Spiralia</taxon>
        <taxon>Lophotrochozoa</taxon>
        <taxon>Annelida</taxon>
        <taxon>Clitellata</taxon>
        <taxon>Hirudinea</taxon>
        <taxon>Rhynchobdellida</taxon>
        <taxon>Glossiphoniidae</taxon>
        <taxon>Helobdella</taxon>
    </lineage>
</organism>